<feature type="coiled-coil region" evidence="1">
    <location>
        <begin position="150"/>
        <end position="177"/>
    </location>
</feature>
<name>A0ABM9YM74_ACIRA</name>
<accession>A0ABM9YM74</accession>
<reference evidence="2 3" key="1">
    <citation type="submission" date="2009-07" db="EMBL/GenBank/DDBJ databases">
        <authorList>
            <person name="Madupu R."/>
            <person name="Durkin A.S."/>
            <person name="Torralba M."/>
            <person name="Methe B."/>
            <person name="Sutton G.G."/>
            <person name="Strausberg R.L."/>
            <person name="Nelson K.E."/>
        </authorList>
    </citation>
    <scope>NUCLEOTIDE SEQUENCE [LARGE SCALE GENOMIC DNA]</scope>
    <source>
        <strain evidence="2 3">SK82</strain>
    </source>
</reference>
<keyword evidence="1" id="KW-0175">Coiled coil</keyword>
<dbReference type="Proteomes" id="UP000018419">
    <property type="component" value="Unassembled WGS sequence"/>
</dbReference>
<keyword evidence="3" id="KW-1185">Reference proteome</keyword>
<proteinExistence type="predicted"/>
<sequence>MLRIHNSKFKILSFKFCPSCYNPIDSIKAEGSCCHLCTSPLSTSLEDGVESISALLKMQTEIMFQKDESERLLSRRRRMLFEINSSLNEKKSKLLDLQAEFNSIASKWHSEFELGLINLHRQATEINAELIKFENLYNLFKEIEFVGNQKNSLIHERNQIERRIQSLERLNFHQREKVLAKINSKLHDLLIQDLERQDEFINPEKVDIKFEDNVIFINNVGYFSQSSLVLIRHLFHLALLSVSDKEDSMRFPQLLILDGLNDGGLEAKRAYNLQRIILNESQKLNEDFQIIAATSEVSKELNLSDHIIATFTEKNRSLKLS</sequence>
<evidence type="ECO:0008006" key="4">
    <source>
        <dbReference type="Google" id="ProtNLM"/>
    </source>
</evidence>
<evidence type="ECO:0000256" key="1">
    <source>
        <dbReference type="SAM" id="Coils"/>
    </source>
</evidence>
<organism evidence="2 3">
    <name type="scientific">Acinetobacter radioresistens SK82</name>
    <dbReference type="NCBI Taxonomy" id="596318"/>
    <lineage>
        <taxon>Bacteria</taxon>
        <taxon>Pseudomonadati</taxon>
        <taxon>Pseudomonadota</taxon>
        <taxon>Gammaproteobacteria</taxon>
        <taxon>Moraxellales</taxon>
        <taxon>Moraxellaceae</taxon>
        <taxon>Acinetobacter</taxon>
    </lineage>
</organism>
<dbReference type="RefSeq" id="WP_005405207.1">
    <property type="nucleotide sequence ID" value="NZ_ACVR01000051.1"/>
</dbReference>
<dbReference type="EMBL" id="ACVR01000051">
    <property type="protein sequence ID" value="EET82097.1"/>
    <property type="molecule type" value="Genomic_DNA"/>
</dbReference>
<evidence type="ECO:0000313" key="3">
    <source>
        <dbReference type="Proteomes" id="UP000018419"/>
    </source>
</evidence>
<gene>
    <name evidence="2" type="ORF">ACIRA0001_0891</name>
</gene>
<comment type="caution">
    <text evidence="2">The sequence shown here is derived from an EMBL/GenBank/DDBJ whole genome shotgun (WGS) entry which is preliminary data.</text>
</comment>
<evidence type="ECO:0000313" key="2">
    <source>
        <dbReference type="EMBL" id="EET82097.1"/>
    </source>
</evidence>
<protein>
    <recommendedName>
        <fullName evidence="4">DNA replication and repair protein RecF</fullName>
    </recommendedName>
</protein>